<name>A0ABS6D872_9FIRM</name>
<organism evidence="5 6">
    <name type="scientific">Faecalicatena faecalis</name>
    <dbReference type="NCBI Taxonomy" id="2726362"/>
    <lineage>
        <taxon>Bacteria</taxon>
        <taxon>Bacillati</taxon>
        <taxon>Bacillota</taxon>
        <taxon>Clostridia</taxon>
        <taxon>Lachnospirales</taxon>
        <taxon>Lachnospiraceae</taxon>
        <taxon>Faecalicatena</taxon>
    </lineage>
</organism>
<dbReference type="Pfam" id="PF02666">
    <property type="entry name" value="PS_Dcarbxylase"/>
    <property type="match status" value="1"/>
</dbReference>
<keyword evidence="2" id="KW-0865">Zymogen</keyword>
<keyword evidence="6" id="KW-1185">Reference proteome</keyword>
<dbReference type="PANTHER" id="PTHR10067">
    <property type="entry name" value="PHOSPHATIDYLSERINE DECARBOXYLASE"/>
    <property type="match status" value="1"/>
</dbReference>
<sequence>MKYIDSKGKISIEDSGQDKLLKWMYTHRMGRCMLKVLVHPVVSKAGGWMLDRGWSRCLIRPFVKKNQIDLDCCEKQKFRSYNDFFTRQMKSEYRPMEGGEGTLNSPCDGKLSIYPITCREGEKSSFCIKNTWYTVESLLRSKKLAQYYEGGTACVFRLTVDDYHRYCYVDEGDKSENHYLPGIFHTVNPIANDVVPIYKENAREYSLLKSRHFKTVLMMEVGALMVGRITNYHGACKVHRGQEKGRFEFGGSTIILLFQKDAVQIDERLYQNTQKGYETIVKMGEKIGTAHQD</sequence>
<evidence type="ECO:0000256" key="2">
    <source>
        <dbReference type="ARBA" id="ARBA00023145"/>
    </source>
</evidence>
<keyword evidence="1" id="KW-0210">Decarboxylase</keyword>
<dbReference type="Proteomes" id="UP000723714">
    <property type="component" value="Unassembled WGS sequence"/>
</dbReference>
<dbReference type="RefSeq" id="WP_216244343.1">
    <property type="nucleotide sequence ID" value="NZ_JABACJ020000021.1"/>
</dbReference>
<reference evidence="5 6" key="1">
    <citation type="submission" date="2021-06" db="EMBL/GenBank/DDBJ databases">
        <title>Faecalicatena sp. nov. isolated from porcine feces.</title>
        <authorList>
            <person name="Oh B.S."/>
            <person name="Lee J.H."/>
        </authorList>
    </citation>
    <scope>NUCLEOTIDE SEQUENCE [LARGE SCALE GENOMIC DNA]</scope>
    <source>
        <strain evidence="5 6">AGMB00832</strain>
    </source>
</reference>
<dbReference type="InterPro" id="IPR003817">
    <property type="entry name" value="PS_Dcarbxylase"/>
</dbReference>
<gene>
    <name evidence="5" type="ORF">HGO97_018130</name>
</gene>
<comment type="caution">
    <text evidence="5">The sequence shown here is derived from an EMBL/GenBank/DDBJ whole genome shotgun (WGS) entry which is preliminary data.</text>
</comment>
<evidence type="ECO:0000256" key="1">
    <source>
        <dbReference type="ARBA" id="ARBA00022793"/>
    </source>
</evidence>
<evidence type="ECO:0000256" key="4">
    <source>
        <dbReference type="ARBA" id="ARBA00023317"/>
    </source>
</evidence>
<dbReference type="PANTHER" id="PTHR10067:SF17">
    <property type="entry name" value="PHOSPHATIDYLSERINE DECARBOXYLASE PROENZYME 2"/>
    <property type="match status" value="1"/>
</dbReference>
<keyword evidence="3" id="KW-0456">Lyase</keyword>
<accession>A0ABS6D872</accession>
<evidence type="ECO:0000256" key="3">
    <source>
        <dbReference type="ARBA" id="ARBA00023239"/>
    </source>
</evidence>
<dbReference type="EMBL" id="JABACJ020000021">
    <property type="protein sequence ID" value="MBU3877726.1"/>
    <property type="molecule type" value="Genomic_DNA"/>
</dbReference>
<evidence type="ECO:0000313" key="6">
    <source>
        <dbReference type="Proteomes" id="UP000723714"/>
    </source>
</evidence>
<evidence type="ECO:0000313" key="5">
    <source>
        <dbReference type="EMBL" id="MBU3877726.1"/>
    </source>
</evidence>
<proteinExistence type="predicted"/>
<keyword evidence="4" id="KW-0670">Pyruvate</keyword>
<protein>
    <submittedName>
        <fullName evidence="5">Phosphatidylserine decarboxylase</fullName>
    </submittedName>
</protein>